<evidence type="ECO:0000313" key="4">
    <source>
        <dbReference type="EMBL" id="MFC5906129.1"/>
    </source>
</evidence>
<dbReference type="Gene3D" id="3.40.50.2300">
    <property type="match status" value="2"/>
</dbReference>
<gene>
    <name evidence="4" type="ORF">ACFP3V_02685</name>
</gene>
<dbReference type="PANTHER" id="PTHR47235">
    <property type="entry name" value="BLR6548 PROTEIN"/>
    <property type="match status" value="1"/>
</dbReference>
<keyword evidence="2" id="KW-0732">Signal</keyword>
<evidence type="ECO:0000256" key="2">
    <source>
        <dbReference type="ARBA" id="ARBA00022729"/>
    </source>
</evidence>
<dbReference type="PROSITE" id="PS51257">
    <property type="entry name" value="PROKAR_LIPOPROTEIN"/>
    <property type="match status" value="1"/>
</dbReference>
<dbReference type="PANTHER" id="PTHR47235:SF1">
    <property type="entry name" value="BLR6548 PROTEIN"/>
    <property type="match status" value="1"/>
</dbReference>
<evidence type="ECO:0000256" key="1">
    <source>
        <dbReference type="ARBA" id="ARBA00010062"/>
    </source>
</evidence>
<dbReference type="Pfam" id="PF13458">
    <property type="entry name" value="Peripla_BP_6"/>
    <property type="match status" value="1"/>
</dbReference>
<dbReference type="EMBL" id="JBHSQJ010000008">
    <property type="protein sequence ID" value="MFC5906129.1"/>
    <property type="molecule type" value="Genomic_DNA"/>
</dbReference>
<dbReference type="SUPFAM" id="SSF53822">
    <property type="entry name" value="Periplasmic binding protein-like I"/>
    <property type="match status" value="1"/>
</dbReference>
<dbReference type="RefSeq" id="WP_380579248.1">
    <property type="nucleotide sequence ID" value="NZ_JBHSQJ010000008.1"/>
</dbReference>
<evidence type="ECO:0000313" key="5">
    <source>
        <dbReference type="Proteomes" id="UP001596174"/>
    </source>
</evidence>
<protein>
    <submittedName>
        <fullName evidence="4">ABC transporter substrate-binding protein</fullName>
    </submittedName>
</protein>
<dbReference type="InterPro" id="IPR028082">
    <property type="entry name" value="Peripla_BP_I"/>
</dbReference>
<reference evidence="5" key="1">
    <citation type="journal article" date="2019" name="Int. J. Syst. Evol. Microbiol.">
        <title>The Global Catalogue of Microorganisms (GCM) 10K type strain sequencing project: providing services to taxonomists for standard genome sequencing and annotation.</title>
        <authorList>
            <consortium name="The Broad Institute Genomics Platform"/>
            <consortium name="The Broad Institute Genome Sequencing Center for Infectious Disease"/>
            <person name="Wu L."/>
            <person name="Ma J."/>
        </authorList>
    </citation>
    <scope>NUCLEOTIDE SEQUENCE [LARGE SCALE GENOMIC DNA]</scope>
    <source>
        <strain evidence="5">JCM 4816</strain>
    </source>
</reference>
<proteinExistence type="inferred from homology"/>
<feature type="domain" description="Leucine-binding protein" evidence="3">
    <location>
        <begin position="51"/>
        <end position="414"/>
    </location>
</feature>
<organism evidence="4 5">
    <name type="scientific">Streptacidiphilus monticola</name>
    <dbReference type="NCBI Taxonomy" id="2161674"/>
    <lineage>
        <taxon>Bacteria</taxon>
        <taxon>Bacillati</taxon>
        <taxon>Actinomycetota</taxon>
        <taxon>Actinomycetes</taxon>
        <taxon>Kitasatosporales</taxon>
        <taxon>Streptomycetaceae</taxon>
        <taxon>Streptacidiphilus</taxon>
    </lineage>
</organism>
<name>A0ABW1FV97_9ACTN</name>
<evidence type="ECO:0000259" key="3">
    <source>
        <dbReference type="Pfam" id="PF13458"/>
    </source>
</evidence>
<comment type="similarity">
    <text evidence="1">Belongs to the leucine-binding protein family.</text>
</comment>
<comment type="caution">
    <text evidence="4">The sequence shown here is derived from an EMBL/GenBank/DDBJ whole genome shotgun (WGS) entry which is preliminary data.</text>
</comment>
<accession>A0ABW1FV97</accession>
<sequence>MRSRSGIAARLGALGAVLLLLALAGCGSRLPERDFEPGGTGPGSGGPAAPPITVGVLTSVSSPLGAEAFAGPRYGALAFFQALDAKGGLAGRQIRVVTCDDEGSGLGDQRCVHQLLDQQHVVALVATSVLDYAGAAHVSAKGVPDIGGQPIDTAYDRYPHLYAINGSDEPRDGRAVGWNGVQYQTTEVYRYFKQKLGLSRAAVVAYNQADSARYAAQVAQGLRAEGYQVLSETVDFALPGFAAVAAAMKHAGTQLVLDALDTRGNVGLCQAMAAAGVRPTAKVTNVQNWSEQVRTDYAQVPQCRQELWATSGSRNYEDTGYAAVAAFRAAMQRYYPQREGLLSQWELEGWAAAQWFTDAAASCGRTVDSACVDAFMTRRQPYDAHGLLVPASFVPSASPPQGPQHACLDVARWQDAAEGGRGGWVTQVPDMDANCFDVPALPYRP</sequence>
<keyword evidence="5" id="KW-1185">Reference proteome</keyword>
<dbReference type="InterPro" id="IPR028081">
    <property type="entry name" value="Leu-bd"/>
</dbReference>
<dbReference type="Proteomes" id="UP001596174">
    <property type="component" value="Unassembled WGS sequence"/>
</dbReference>
<dbReference type="CDD" id="cd06341">
    <property type="entry name" value="PBP1_ABC_ligand_binding-like"/>
    <property type="match status" value="1"/>
</dbReference>